<evidence type="ECO:0000256" key="3">
    <source>
        <dbReference type="ARBA" id="ARBA00022448"/>
    </source>
</evidence>
<evidence type="ECO:0000256" key="8">
    <source>
        <dbReference type="ARBA" id="ARBA00022989"/>
    </source>
</evidence>
<sequence>MAAGLAHGATGKTILYTIGIVLGFLVISPLYDLSHLNARSFANEWERAQTQGAISYAWLSATIILGCLLGLFTLRRFGLTLRQQAQLKTSEGALLKQVKGLQSAYTKLLDEKPSGKGTNGPSATSQADNTTLKNELREAREAQRLAEQKKNEAENNVQAIKSQSKGLEKEYDRLLAENDELKQQLASFKPVYGANAAGGRKDR</sequence>
<keyword evidence="14" id="KW-1185">Reference proteome</keyword>
<evidence type="ECO:0000256" key="5">
    <source>
        <dbReference type="ARBA" id="ARBA00022703"/>
    </source>
</evidence>
<comment type="subcellular location">
    <subcellularLocation>
        <location evidence="1 11">Endoplasmic reticulum membrane</location>
        <topology evidence="1 11">Multi-pass membrane protein</topology>
    </subcellularLocation>
</comment>
<keyword evidence="5" id="KW-0053">Apoptosis</keyword>
<feature type="transmembrane region" description="Helical" evidence="11">
    <location>
        <begin position="14"/>
        <end position="33"/>
    </location>
</feature>
<keyword evidence="8 11" id="KW-1133">Transmembrane helix</keyword>
<comment type="function">
    <text evidence="11">May play a role in anterograde transport of membrane proteins from the endoplasmic reticulum to the Golgi.</text>
</comment>
<keyword evidence="6 11" id="KW-0256">Endoplasmic reticulum</keyword>
<dbReference type="PANTHER" id="PTHR12701">
    <property type="entry name" value="BCR-ASSOCIATED PROTEIN, BAP"/>
    <property type="match status" value="1"/>
</dbReference>
<dbReference type="Proteomes" id="UP001485043">
    <property type="component" value="Unassembled WGS sequence"/>
</dbReference>
<evidence type="ECO:0000256" key="2">
    <source>
        <dbReference type="ARBA" id="ARBA00007956"/>
    </source>
</evidence>
<protein>
    <recommendedName>
        <fullName evidence="11">Endoplasmic reticulum transmembrane protein</fullName>
    </recommendedName>
</protein>
<evidence type="ECO:0000256" key="9">
    <source>
        <dbReference type="ARBA" id="ARBA00023054"/>
    </source>
</evidence>
<feature type="compositionally biased region" description="Polar residues" evidence="12">
    <location>
        <begin position="119"/>
        <end position="132"/>
    </location>
</feature>
<dbReference type="GO" id="GO:0005789">
    <property type="term" value="C:endoplasmic reticulum membrane"/>
    <property type="evidence" value="ECO:0007669"/>
    <property type="project" value="UniProtKB-SubCell"/>
</dbReference>
<dbReference type="GO" id="GO:0006886">
    <property type="term" value="P:intracellular protein transport"/>
    <property type="evidence" value="ECO:0007669"/>
    <property type="project" value="UniProtKB-UniRule"/>
</dbReference>
<dbReference type="GO" id="GO:0006888">
    <property type="term" value="P:endoplasmic reticulum to Golgi vesicle-mediated transport"/>
    <property type="evidence" value="ECO:0007669"/>
    <property type="project" value="UniProtKB-UniRule"/>
</dbReference>
<keyword evidence="7 11" id="KW-0653">Protein transport</keyword>
<comment type="caution">
    <text evidence="11">Lacks conserved residue(s) required for the propagation of feature annotation.</text>
</comment>
<dbReference type="EMBL" id="JALJOV010000680">
    <property type="protein sequence ID" value="KAK9861931.1"/>
    <property type="molecule type" value="Genomic_DNA"/>
</dbReference>
<comment type="caution">
    <text evidence="13">The sequence shown here is derived from an EMBL/GenBank/DDBJ whole genome shotgun (WGS) entry which is preliminary data.</text>
</comment>
<evidence type="ECO:0000256" key="12">
    <source>
        <dbReference type="SAM" id="MobiDB-lite"/>
    </source>
</evidence>
<dbReference type="InterPro" id="IPR008417">
    <property type="entry name" value="BAP29/BAP31"/>
</dbReference>
<gene>
    <name evidence="13" type="ORF">WJX84_011919</name>
</gene>
<organism evidence="13 14">
    <name type="scientific">Apatococcus fuscideae</name>
    <dbReference type="NCBI Taxonomy" id="2026836"/>
    <lineage>
        <taxon>Eukaryota</taxon>
        <taxon>Viridiplantae</taxon>
        <taxon>Chlorophyta</taxon>
        <taxon>core chlorophytes</taxon>
        <taxon>Trebouxiophyceae</taxon>
        <taxon>Chlorellales</taxon>
        <taxon>Chlorellaceae</taxon>
        <taxon>Apatococcus</taxon>
    </lineage>
</organism>
<evidence type="ECO:0000256" key="1">
    <source>
        <dbReference type="ARBA" id="ARBA00004477"/>
    </source>
</evidence>
<dbReference type="FunFam" id="1.20.5.110:FF:000011">
    <property type="entry name" value="B-cell receptor-associated protein 29"/>
    <property type="match status" value="1"/>
</dbReference>
<evidence type="ECO:0000256" key="7">
    <source>
        <dbReference type="ARBA" id="ARBA00022927"/>
    </source>
</evidence>
<name>A0AAW1SZL6_9CHLO</name>
<keyword evidence="4 11" id="KW-0812">Transmembrane</keyword>
<feature type="compositionally biased region" description="Polar residues" evidence="12">
    <location>
        <begin position="154"/>
        <end position="165"/>
    </location>
</feature>
<evidence type="ECO:0000256" key="4">
    <source>
        <dbReference type="ARBA" id="ARBA00022692"/>
    </source>
</evidence>
<feature type="region of interest" description="Disordered" evidence="12">
    <location>
        <begin position="110"/>
        <end position="132"/>
    </location>
</feature>
<keyword evidence="11" id="KW-0931">ER-Golgi transport</keyword>
<keyword evidence="9" id="KW-0175">Coiled coil</keyword>
<reference evidence="13 14" key="1">
    <citation type="journal article" date="2024" name="Nat. Commun.">
        <title>Phylogenomics reveals the evolutionary origins of lichenization in chlorophyte algae.</title>
        <authorList>
            <person name="Puginier C."/>
            <person name="Libourel C."/>
            <person name="Otte J."/>
            <person name="Skaloud P."/>
            <person name="Haon M."/>
            <person name="Grisel S."/>
            <person name="Petersen M."/>
            <person name="Berrin J.G."/>
            <person name="Delaux P.M."/>
            <person name="Dal Grande F."/>
            <person name="Keller J."/>
        </authorList>
    </citation>
    <scope>NUCLEOTIDE SEQUENCE [LARGE SCALE GENOMIC DNA]</scope>
    <source>
        <strain evidence="13 14">SAG 2523</strain>
    </source>
</reference>
<accession>A0AAW1SZL6</accession>
<proteinExistence type="inferred from homology"/>
<evidence type="ECO:0000256" key="10">
    <source>
        <dbReference type="ARBA" id="ARBA00023136"/>
    </source>
</evidence>
<dbReference type="AlphaFoldDB" id="A0AAW1SZL6"/>
<keyword evidence="3 11" id="KW-0813">Transport</keyword>
<dbReference type="GO" id="GO:0070973">
    <property type="term" value="P:protein localization to endoplasmic reticulum exit site"/>
    <property type="evidence" value="ECO:0007669"/>
    <property type="project" value="UniProtKB-UniRule"/>
</dbReference>
<evidence type="ECO:0000256" key="6">
    <source>
        <dbReference type="ARBA" id="ARBA00022824"/>
    </source>
</evidence>
<dbReference type="Gene3D" id="1.20.5.110">
    <property type="match status" value="1"/>
</dbReference>
<evidence type="ECO:0000313" key="14">
    <source>
        <dbReference type="Proteomes" id="UP001485043"/>
    </source>
</evidence>
<evidence type="ECO:0000313" key="13">
    <source>
        <dbReference type="EMBL" id="KAK9861931.1"/>
    </source>
</evidence>
<feature type="transmembrane region" description="Helical" evidence="11">
    <location>
        <begin position="53"/>
        <end position="74"/>
    </location>
</feature>
<comment type="similarity">
    <text evidence="2 11">Belongs to the BCAP29/BCAP31 family.</text>
</comment>
<keyword evidence="10 11" id="KW-0472">Membrane</keyword>
<feature type="region of interest" description="Disordered" evidence="12">
    <location>
        <begin position="145"/>
        <end position="165"/>
    </location>
</feature>
<evidence type="ECO:0000256" key="11">
    <source>
        <dbReference type="RuleBase" id="RU367026"/>
    </source>
</evidence>
<dbReference type="PANTHER" id="PTHR12701:SF20">
    <property type="entry name" value="ENDOPLASMIC RETICULUM TRANSMEMBRANE PROTEIN"/>
    <property type="match status" value="1"/>
</dbReference>